<keyword evidence="1" id="KW-0472">Membrane</keyword>
<keyword evidence="1" id="KW-0812">Transmembrane</keyword>
<dbReference type="EMBL" id="FNGF01000003">
    <property type="protein sequence ID" value="SDL06482.1"/>
    <property type="molecule type" value="Genomic_DNA"/>
</dbReference>
<proteinExistence type="predicted"/>
<evidence type="ECO:0000313" key="2">
    <source>
        <dbReference type="EMBL" id="SDL06482.1"/>
    </source>
</evidence>
<keyword evidence="1" id="KW-1133">Transmembrane helix</keyword>
<name>A0A1G9H0U9_9ACTN</name>
<reference evidence="3" key="1">
    <citation type="submission" date="2016-10" db="EMBL/GenBank/DDBJ databases">
        <authorList>
            <person name="Varghese N."/>
            <person name="Submissions S."/>
        </authorList>
    </citation>
    <scope>NUCLEOTIDE SEQUENCE [LARGE SCALE GENOMIC DNA]</scope>
    <source>
        <strain evidence="3">CGMCC 4.3147</strain>
    </source>
</reference>
<keyword evidence="3" id="KW-1185">Reference proteome</keyword>
<organism evidence="2 3">
    <name type="scientific">Glycomyces sambucus</name>
    <dbReference type="NCBI Taxonomy" id="380244"/>
    <lineage>
        <taxon>Bacteria</taxon>
        <taxon>Bacillati</taxon>
        <taxon>Actinomycetota</taxon>
        <taxon>Actinomycetes</taxon>
        <taxon>Glycomycetales</taxon>
        <taxon>Glycomycetaceae</taxon>
        <taxon>Glycomyces</taxon>
    </lineage>
</organism>
<evidence type="ECO:0000256" key="1">
    <source>
        <dbReference type="SAM" id="Phobius"/>
    </source>
</evidence>
<feature type="transmembrane region" description="Helical" evidence="1">
    <location>
        <begin position="86"/>
        <end position="114"/>
    </location>
</feature>
<evidence type="ECO:0000313" key="3">
    <source>
        <dbReference type="Proteomes" id="UP000198662"/>
    </source>
</evidence>
<feature type="transmembrane region" description="Helical" evidence="1">
    <location>
        <begin position="23"/>
        <end position="43"/>
    </location>
</feature>
<dbReference type="AlphaFoldDB" id="A0A1G9H0U9"/>
<feature type="transmembrane region" description="Helical" evidence="1">
    <location>
        <begin position="140"/>
        <end position="162"/>
    </location>
</feature>
<protein>
    <submittedName>
        <fullName evidence="2">Uncharacterized protein</fullName>
    </submittedName>
</protein>
<feature type="transmembrane region" description="Helical" evidence="1">
    <location>
        <begin position="55"/>
        <end position="74"/>
    </location>
</feature>
<dbReference type="Proteomes" id="UP000198662">
    <property type="component" value="Unassembled WGS sequence"/>
</dbReference>
<feature type="transmembrane region" description="Helical" evidence="1">
    <location>
        <begin position="182"/>
        <end position="200"/>
    </location>
</feature>
<gene>
    <name evidence="2" type="ORF">SAMN05216298_2543</name>
</gene>
<dbReference type="OrthoDB" id="3428146at2"/>
<sequence length="279" mass="29387">MSTHPPSRPDKLTVVARFLQYKLRVPVIVAVAASIPAVFLTVWTDGNVAFAGKAIGWAAGAVLWFESVVLLFAAEHKRDWLWRHKWMLAVCALTLVSLVLAAGGAQVLRLAYLLGTIRALRAKRIFDAAGILARRLSLGLWWKSGLFTGAGVVAAAIAAVLLFDPDAEYRELLHWFDANLRLLPILLAGAVLAVATWYFVRARAVARRAARTPAAAAAVVVKAAGVEAAGVEAVMAGASGVTAAGVTAAEPEPPAAVPEPRLPEVPLEAAVAVEAAETP</sequence>
<dbReference type="RefSeq" id="WP_091048936.1">
    <property type="nucleotide sequence ID" value="NZ_FNGF01000003.1"/>
</dbReference>
<dbReference type="STRING" id="380244.SAMN05216298_2543"/>
<accession>A0A1G9H0U9</accession>